<dbReference type="CDD" id="cd14858">
    <property type="entry name" value="TrmE_N"/>
    <property type="match status" value="1"/>
</dbReference>
<sequence>MMLLSRNATVSRLWRIRRIATKVVPSPTEKKTIYALSTPPGRGGIGVIRISGPDALDVYTQMVRVRAGIDAKAKHKKLVPEPWRMRRCSIVHPESQEVLDEGMAVFFKAPQSFTAEHTVELHTHSGPALLSSILSSLALFQNLRPAQPGEFTKRALLNGRLDLTQVEGIKDLIDAETEEQRKSAVRAVGGHVKREMDNLRDDVIKCLAMLEALIDFGEGEDLEEGVYDQAVERAQDLIRTIECHLSDARRGEIVRSGIKLSIFGPPNAGKSSLLNFLSQRDAAIVTPIPGTTRDILSLSLDIGGLPVIISDTAGLRKTQDVIENIGIERAHQAVHSSDVRLCVLSLSELRNTSSTIDLADAAPECVKPLLFAQNTCVLLNKSDLEKFAIPETVTLAGKPLPFWVISLTESIGTQAFLDGLQCHLKDRYKLGPDSVSTPPLITRERHRTHFVEALQFLQAFLDTPREEPVLAAEELRYAAQAIAKVTGRIDVENVLDVVFSEFCIGK</sequence>
<gene>
    <name evidence="9" type="ORF">BJ322DRAFT_1213870</name>
</gene>
<dbReference type="GO" id="GO:0005739">
    <property type="term" value="C:mitochondrion"/>
    <property type="evidence" value="ECO:0007669"/>
    <property type="project" value="TreeGrafter"/>
</dbReference>
<evidence type="ECO:0000256" key="2">
    <source>
        <dbReference type="ARBA" id="ARBA00022694"/>
    </source>
</evidence>
<dbReference type="InterPro" id="IPR027266">
    <property type="entry name" value="TrmE/GcvT-like"/>
</dbReference>
<dbReference type="Proteomes" id="UP000736335">
    <property type="component" value="Unassembled WGS sequence"/>
</dbReference>
<evidence type="ECO:0000259" key="6">
    <source>
        <dbReference type="Pfam" id="PF01926"/>
    </source>
</evidence>
<evidence type="ECO:0000256" key="5">
    <source>
        <dbReference type="RuleBase" id="RU003313"/>
    </source>
</evidence>
<dbReference type="NCBIfam" id="TIGR00231">
    <property type="entry name" value="small_GTP"/>
    <property type="match status" value="1"/>
</dbReference>
<feature type="domain" description="GTP-binding protein TrmE N-terminal" evidence="7">
    <location>
        <begin position="32"/>
        <end position="160"/>
    </location>
</feature>
<dbReference type="Gene3D" id="1.20.120.430">
    <property type="entry name" value="tRNA modification GTPase MnmE domain 2"/>
    <property type="match status" value="1"/>
</dbReference>
<feature type="domain" description="MnmE helical" evidence="8">
    <location>
        <begin position="163"/>
        <end position="503"/>
    </location>
</feature>
<dbReference type="GO" id="GO:0030488">
    <property type="term" value="P:tRNA methylation"/>
    <property type="evidence" value="ECO:0007669"/>
    <property type="project" value="TreeGrafter"/>
</dbReference>
<evidence type="ECO:0000313" key="10">
    <source>
        <dbReference type="Proteomes" id="UP000736335"/>
    </source>
</evidence>
<organism evidence="9 10">
    <name type="scientific">Thelephora terrestris</name>
    <dbReference type="NCBI Taxonomy" id="56493"/>
    <lineage>
        <taxon>Eukaryota</taxon>
        <taxon>Fungi</taxon>
        <taxon>Dikarya</taxon>
        <taxon>Basidiomycota</taxon>
        <taxon>Agaricomycotina</taxon>
        <taxon>Agaricomycetes</taxon>
        <taxon>Thelephorales</taxon>
        <taxon>Thelephoraceae</taxon>
        <taxon>Thelephora</taxon>
    </lineage>
</organism>
<dbReference type="GO" id="GO:0003924">
    <property type="term" value="F:GTPase activity"/>
    <property type="evidence" value="ECO:0007669"/>
    <property type="project" value="InterPro"/>
</dbReference>
<dbReference type="InterPro" id="IPR018948">
    <property type="entry name" value="GTP-bd_TrmE_N"/>
</dbReference>
<dbReference type="Pfam" id="PF10396">
    <property type="entry name" value="TrmE_N"/>
    <property type="match status" value="1"/>
</dbReference>
<dbReference type="InterPro" id="IPR005225">
    <property type="entry name" value="Small_GTP-bd"/>
</dbReference>
<dbReference type="InterPro" id="IPR025867">
    <property type="entry name" value="MnmE_helical"/>
</dbReference>
<dbReference type="EMBL" id="WIUZ02000017">
    <property type="protein sequence ID" value="KAF9780214.1"/>
    <property type="molecule type" value="Genomic_DNA"/>
</dbReference>
<name>A0A9P6H7M9_9AGAM</name>
<dbReference type="AlphaFoldDB" id="A0A9P6H7M9"/>
<dbReference type="PANTHER" id="PTHR42714">
    <property type="entry name" value="TRNA MODIFICATION GTPASE GTPBP3"/>
    <property type="match status" value="1"/>
</dbReference>
<dbReference type="HAMAP" id="MF_00379">
    <property type="entry name" value="GTPase_MnmE"/>
    <property type="match status" value="1"/>
</dbReference>
<proteinExistence type="inferred from homology"/>
<dbReference type="GO" id="GO:0005525">
    <property type="term" value="F:GTP binding"/>
    <property type="evidence" value="ECO:0007669"/>
    <property type="project" value="UniProtKB-KW"/>
</dbReference>
<evidence type="ECO:0000256" key="3">
    <source>
        <dbReference type="ARBA" id="ARBA00022741"/>
    </source>
</evidence>
<dbReference type="GO" id="GO:0002098">
    <property type="term" value="P:tRNA wobble uridine modification"/>
    <property type="evidence" value="ECO:0007669"/>
    <property type="project" value="TreeGrafter"/>
</dbReference>
<dbReference type="InterPro" id="IPR006073">
    <property type="entry name" value="GTP-bd"/>
</dbReference>
<dbReference type="InterPro" id="IPR027417">
    <property type="entry name" value="P-loop_NTPase"/>
</dbReference>
<keyword evidence="10" id="KW-1185">Reference proteome</keyword>
<reference evidence="9" key="2">
    <citation type="submission" date="2020-11" db="EMBL/GenBank/DDBJ databases">
        <authorList>
            <consortium name="DOE Joint Genome Institute"/>
            <person name="Kuo A."/>
            <person name="Miyauchi S."/>
            <person name="Kiss E."/>
            <person name="Drula E."/>
            <person name="Kohler A."/>
            <person name="Sanchez-Garcia M."/>
            <person name="Andreopoulos B."/>
            <person name="Barry K.W."/>
            <person name="Bonito G."/>
            <person name="Buee M."/>
            <person name="Carver A."/>
            <person name="Chen C."/>
            <person name="Cichocki N."/>
            <person name="Clum A."/>
            <person name="Culley D."/>
            <person name="Crous P.W."/>
            <person name="Fauchery L."/>
            <person name="Girlanda M."/>
            <person name="Hayes R."/>
            <person name="Keri Z."/>
            <person name="Labutti K."/>
            <person name="Lipzen A."/>
            <person name="Lombard V."/>
            <person name="Magnuson J."/>
            <person name="Maillard F."/>
            <person name="Morin E."/>
            <person name="Murat C."/>
            <person name="Nolan M."/>
            <person name="Ohm R."/>
            <person name="Pangilinan J."/>
            <person name="Pereira M."/>
            <person name="Perotto S."/>
            <person name="Peter M."/>
            <person name="Riley R."/>
            <person name="Sitrit Y."/>
            <person name="Stielow B."/>
            <person name="Szollosi G."/>
            <person name="Zifcakova L."/>
            <person name="Stursova M."/>
            <person name="Spatafora J.W."/>
            <person name="Tedersoo L."/>
            <person name="Vaario L.-M."/>
            <person name="Yamada A."/>
            <person name="Yan M."/>
            <person name="Wang P."/>
            <person name="Xu J."/>
            <person name="Bruns T."/>
            <person name="Baldrian P."/>
            <person name="Vilgalys R."/>
            <person name="Henrissat B."/>
            <person name="Grigoriev I.V."/>
            <person name="Hibbett D."/>
            <person name="Nagy L.G."/>
            <person name="Martin F.M."/>
        </authorList>
    </citation>
    <scope>NUCLEOTIDE SEQUENCE</scope>
    <source>
        <strain evidence="9">UH-Tt-Lm1</strain>
    </source>
</reference>
<evidence type="ECO:0000256" key="1">
    <source>
        <dbReference type="ARBA" id="ARBA00011043"/>
    </source>
</evidence>
<keyword evidence="3 5" id="KW-0547">Nucleotide-binding</keyword>
<evidence type="ECO:0000256" key="4">
    <source>
        <dbReference type="ARBA" id="ARBA00023134"/>
    </source>
</evidence>
<dbReference type="Pfam" id="PF01926">
    <property type="entry name" value="MMR_HSR1"/>
    <property type="match status" value="1"/>
</dbReference>
<comment type="similarity">
    <text evidence="1 5">Belongs to the TRAFAC class TrmE-Era-EngA-EngB-Septin-like GTPase superfamily. TrmE GTPase family.</text>
</comment>
<feature type="domain" description="G" evidence="6">
    <location>
        <begin position="260"/>
        <end position="358"/>
    </location>
</feature>
<reference evidence="9" key="1">
    <citation type="journal article" date="2020" name="Nat. Commun.">
        <title>Large-scale genome sequencing of mycorrhizal fungi provides insights into the early evolution of symbiotic traits.</title>
        <authorList>
            <person name="Miyauchi S."/>
            <person name="Kiss E."/>
            <person name="Kuo A."/>
            <person name="Drula E."/>
            <person name="Kohler A."/>
            <person name="Sanchez-Garcia M."/>
            <person name="Morin E."/>
            <person name="Andreopoulos B."/>
            <person name="Barry K.W."/>
            <person name="Bonito G."/>
            <person name="Buee M."/>
            <person name="Carver A."/>
            <person name="Chen C."/>
            <person name="Cichocki N."/>
            <person name="Clum A."/>
            <person name="Culley D."/>
            <person name="Crous P.W."/>
            <person name="Fauchery L."/>
            <person name="Girlanda M."/>
            <person name="Hayes R.D."/>
            <person name="Keri Z."/>
            <person name="LaButti K."/>
            <person name="Lipzen A."/>
            <person name="Lombard V."/>
            <person name="Magnuson J."/>
            <person name="Maillard F."/>
            <person name="Murat C."/>
            <person name="Nolan M."/>
            <person name="Ohm R.A."/>
            <person name="Pangilinan J."/>
            <person name="Pereira M.F."/>
            <person name="Perotto S."/>
            <person name="Peter M."/>
            <person name="Pfister S."/>
            <person name="Riley R."/>
            <person name="Sitrit Y."/>
            <person name="Stielow J.B."/>
            <person name="Szollosi G."/>
            <person name="Zifcakova L."/>
            <person name="Stursova M."/>
            <person name="Spatafora J.W."/>
            <person name="Tedersoo L."/>
            <person name="Vaario L.M."/>
            <person name="Yamada A."/>
            <person name="Yan M."/>
            <person name="Wang P."/>
            <person name="Xu J."/>
            <person name="Bruns T."/>
            <person name="Baldrian P."/>
            <person name="Vilgalys R."/>
            <person name="Dunand C."/>
            <person name="Henrissat B."/>
            <person name="Grigoriev I.V."/>
            <person name="Hibbett D."/>
            <person name="Nagy L.G."/>
            <person name="Martin F.M."/>
        </authorList>
    </citation>
    <scope>NUCLEOTIDE SEQUENCE</scope>
    <source>
        <strain evidence="9">UH-Tt-Lm1</strain>
    </source>
</reference>
<dbReference type="SUPFAM" id="SSF52540">
    <property type="entry name" value="P-loop containing nucleoside triphosphate hydrolases"/>
    <property type="match status" value="1"/>
</dbReference>
<dbReference type="SUPFAM" id="SSF103025">
    <property type="entry name" value="Folate-binding domain"/>
    <property type="match status" value="1"/>
</dbReference>
<dbReference type="SUPFAM" id="SSF116878">
    <property type="entry name" value="TrmE connector domain"/>
    <property type="match status" value="1"/>
</dbReference>
<dbReference type="InterPro" id="IPR027368">
    <property type="entry name" value="MnmE_dom2"/>
</dbReference>
<accession>A0A9P6H7M9</accession>
<dbReference type="Gene3D" id="3.40.50.300">
    <property type="entry name" value="P-loop containing nucleotide triphosphate hydrolases"/>
    <property type="match status" value="1"/>
</dbReference>
<dbReference type="CDD" id="cd04164">
    <property type="entry name" value="trmE"/>
    <property type="match status" value="1"/>
</dbReference>
<protein>
    <submittedName>
        <fullName evidence="9">tRNA modification GTPase TrmE</fullName>
    </submittedName>
</protein>
<dbReference type="OrthoDB" id="188276at2759"/>
<dbReference type="NCBIfam" id="NF003661">
    <property type="entry name" value="PRK05291.1-3"/>
    <property type="match status" value="1"/>
</dbReference>
<dbReference type="PANTHER" id="PTHR42714:SF2">
    <property type="entry name" value="TRNA MODIFICATION GTPASE GTPBP3, MITOCHONDRIAL"/>
    <property type="match status" value="1"/>
</dbReference>
<keyword evidence="4 5" id="KW-0342">GTP-binding</keyword>
<evidence type="ECO:0000259" key="8">
    <source>
        <dbReference type="Pfam" id="PF12631"/>
    </source>
</evidence>
<dbReference type="InterPro" id="IPR004520">
    <property type="entry name" value="GTPase_MnmE"/>
</dbReference>
<evidence type="ECO:0000259" key="7">
    <source>
        <dbReference type="Pfam" id="PF10396"/>
    </source>
</evidence>
<dbReference type="InterPro" id="IPR031168">
    <property type="entry name" value="G_TrmE"/>
</dbReference>
<dbReference type="NCBIfam" id="TIGR00450">
    <property type="entry name" value="mnmE_trmE_thdF"/>
    <property type="match status" value="1"/>
</dbReference>
<dbReference type="Gene3D" id="3.30.1360.120">
    <property type="entry name" value="Probable tRNA modification gtpase trme, domain 1"/>
    <property type="match status" value="1"/>
</dbReference>
<dbReference type="Pfam" id="PF12631">
    <property type="entry name" value="MnmE_helical"/>
    <property type="match status" value="1"/>
</dbReference>
<evidence type="ECO:0000313" key="9">
    <source>
        <dbReference type="EMBL" id="KAF9780214.1"/>
    </source>
</evidence>
<comment type="caution">
    <text evidence="9">The sequence shown here is derived from an EMBL/GenBank/DDBJ whole genome shotgun (WGS) entry which is preliminary data.</text>
</comment>
<keyword evidence="2 5" id="KW-0819">tRNA processing</keyword>